<dbReference type="STRING" id="512763.DC20_15330"/>
<comment type="similarity">
    <text evidence="1">Belongs to the 'GDSL' lipolytic enzyme family.</text>
</comment>
<dbReference type="Gene3D" id="3.40.50.1110">
    <property type="entry name" value="SGNH hydrolase"/>
    <property type="match status" value="1"/>
</dbReference>
<evidence type="ECO:0000256" key="2">
    <source>
        <dbReference type="ARBA" id="ARBA00022801"/>
    </source>
</evidence>
<dbReference type="PANTHER" id="PTHR43695:SF1">
    <property type="entry name" value="RHAMNOGALACTURONAN ACETYLESTERASE"/>
    <property type="match status" value="1"/>
</dbReference>
<dbReference type="PANTHER" id="PTHR43695">
    <property type="entry name" value="PUTATIVE (AFU_ORTHOLOGUE AFUA_2G17250)-RELATED"/>
    <property type="match status" value="1"/>
</dbReference>
<dbReference type="InterPro" id="IPR036514">
    <property type="entry name" value="SGNH_hydro_sf"/>
</dbReference>
<dbReference type="AlphaFoldDB" id="A0A0P0CXG5"/>
<dbReference type="InterPro" id="IPR037459">
    <property type="entry name" value="RhgT-like"/>
</dbReference>
<dbReference type="EMBL" id="CP012643">
    <property type="protein sequence ID" value="ALJ01494.1"/>
    <property type="molecule type" value="Genomic_DNA"/>
</dbReference>
<name>A0A0P0CXG5_9BACT</name>
<dbReference type="PATRIC" id="fig|512763.3.peg.3370"/>
<evidence type="ECO:0000256" key="1">
    <source>
        <dbReference type="ARBA" id="ARBA00008668"/>
    </source>
</evidence>
<dbReference type="GO" id="GO:0016788">
    <property type="term" value="F:hydrolase activity, acting on ester bonds"/>
    <property type="evidence" value="ECO:0007669"/>
    <property type="project" value="InterPro"/>
</dbReference>
<dbReference type="Pfam" id="PF00657">
    <property type="entry name" value="Lipase_GDSL"/>
    <property type="match status" value="1"/>
</dbReference>
<dbReference type="KEGG" id="rti:DC20_15330"/>
<evidence type="ECO:0000313" key="3">
    <source>
        <dbReference type="EMBL" id="ALJ01494.1"/>
    </source>
</evidence>
<dbReference type="SUPFAM" id="SSF52266">
    <property type="entry name" value="SGNH hydrolase"/>
    <property type="match status" value="1"/>
</dbReference>
<keyword evidence="2" id="KW-0378">Hydrolase</keyword>
<proteinExistence type="inferred from homology"/>
<dbReference type="RefSeq" id="WP_245652224.1">
    <property type="nucleotide sequence ID" value="NZ_CP012643.1"/>
</dbReference>
<dbReference type="InterPro" id="IPR001087">
    <property type="entry name" value="GDSL"/>
</dbReference>
<protein>
    <submittedName>
        <fullName evidence="3">GDSL family lipase</fullName>
    </submittedName>
</protein>
<sequence>MSFAPFKKKIVRVYLIGDSTVADYSDYDGEDYLNKRYPIMGWGQVFKPFLAKDSLNKVKHLIKADSVILLDKARGGRSTRTFFEEGRWAQVYKDLKKNDVVMIQFGHNDAAVDKPERFVTIQGYKEFLRLYINQTREKGAYPILLTPVARNYPWKDGKIGNVHGEYPQAVKDVAKELNVPLIDLQQLSIDSFSAKGQEYVTANYFMNLPAGQYKNYPEGQKDNTHFQPAGAKEVARLVFEGMKNLK</sequence>
<accession>A0A0P0CXG5</accession>
<evidence type="ECO:0000313" key="4">
    <source>
        <dbReference type="Proteomes" id="UP000061382"/>
    </source>
</evidence>
<reference evidence="3 4" key="1">
    <citation type="submission" date="2015-08" db="EMBL/GenBank/DDBJ databases">
        <title>Complete genome sequence of Rufibacter tibetensis strain 1351t, a radiation-resistant bacterium from tibet plateau.</title>
        <authorList>
            <person name="Dai J."/>
        </authorList>
    </citation>
    <scope>NUCLEOTIDE SEQUENCE [LARGE SCALE GENOMIC DNA]</scope>
    <source>
        <strain evidence="3 4">1351</strain>
    </source>
</reference>
<keyword evidence="4" id="KW-1185">Reference proteome</keyword>
<dbReference type="CDD" id="cd01821">
    <property type="entry name" value="Rhamnogalacturan_acetylesterase_like"/>
    <property type="match status" value="1"/>
</dbReference>
<dbReference type="Proteomes" id="UP000061382">
    <property type="component" value="Chromosome"/>
</dbReference>
<gene>
    <name evidence="3" type="ORF">DC20_15330</name>
</gene>
<organism evidence="3 4">
    <name type="scientific">Rufibacter tibetensis</name>
    <dbReference type="NCBI Taxonomy" id="512763"/>
    <lineage>
        <taxon>Bacteria</taxon>
        <taxon>Pseudomonadati</taxon>
        <taxon>Bacteroidota</taxon>
        <taxon>Cytophagia</taxon>
        <taxon>Cytophagales</taxon>
        <taxon>Hymenobacteraceae</taxon>
        <taxon>Rufibacter</taxon>
    </lineage>
</organism>